<name>A0A7C1HJ10_UNCKA</name>
<dbReference type="InterPro" id="IPR014942">
    <property type="entry name" value="AbiEii"/>
</dbReference>
<reference evidence="1" key="1">
    <citation type="journal article" date="2020" name="mSystems">
        <title>Genome- and Community-Level Interaction Insights into Carbon Utilization and Element Cycling Functions of Hydrothermarchaeota in Hydrothermal Sediment.</title>
        <authorList>
            <person name="Zhou Z."/>
            <person name="Liu Y."/>
            <person name="Xu W."/>
            <person name="Pan J."/>
            <person name="Luo Z.H."/>
            <person name="Li M."/>
        </authorList>
    </citation>
    <scope>NUCLEOTIDE SEQUENCE [LARGE SCALE GENOMIC DNA]</scope>
    <source>
        <strain evidence="1">SpSt-1219</strain>
    </source>
</reference>
<dbReference type="Proteomes" id="UP000886066">
    <property type="component" value="Unassembled WGS sequence"/>
</dbReference>
<protein>
    <recommendedName>
        <fullName evidence="2">Nucleotidyl transferase AbiEii/AbiGii toxin family protein</fullName>
    </recommendedName>
</protein>
<dbReference type="AlphaFoldDB" id="A0A7C1HJ10"/>
<sequence>MFKQRLTENAKDILGLLNQITPKRSYIAGGTGLALWLDHRNSYDLDIYSPTEFVVEEISRNFEFKIPEFRLISTSWQTIHGKSKDTELSLFFYPYKLLKETEPFLDFEIASIEDITAMKLEAIAGRGLKRDFFDLYKIMQFKGWDLKAILDLHESKYERKGDFTPHLLRSLTYFGDAEQTAERATEVETEWGVIKDFFIKAVSTQSTSIFNLQA</sequence>
<gene>
    <name evidence="1" type="ORF">ENN92_01350</name>
</gene>
<evidence type="ECO:0000313" key="1">
    <source>
        <dbReference type="EMBL" id="HDQ88775.1"/>
    </source>
</evidence>
<proteinExistence type="predicted"/>
<comment type="caution">
    <text evidence="1">The sequence shown here is derived from an EMBL/GenBank/DDBJ whole genome shotgun (WGS) entry which is preliminary data.</text>
</comment>
<evidence type="ECO:0008006" key="2">
    <source>
        <dbReference type="Google" id="ProtNLM"/>
    </source>
</evidence>
<dbReference type="Pfam" id="PF08843">
    <property type="entry name" value="AbiEii"/>
    <property type="match status" value="1"/>
</dbReference>
<organism evidence="1">
    <name type="scientific">candidate division WWE3 bacterium</name>
    <dbReference type="NCBI Taxonomy" id="2053526"/>
    <lineage>
        <taxon>Bacteria</taxon>
        <taxon>Katanobacteria</taxon>
    </lineage>
</organism>
<dbReference type="EMBL" id="DSDM01000082">
    <property type="protein sequence ID" value="HDQ88775.1"/>
    <property type="molecule type" value="Genomic_DNA"/>
</dbReference>
<accession>A0A7C1HJ10</accession>